<keyword evidence="6" id="KW-1185">Reference proteome</keyword>
<dbReference type="PROSITE" id="PS50949">
    <property type="entry name" value="HTH_GNTR"/>
    <property type="match status" value="1"/>
</dbReference>
<dbReference type="InterPro" id="IPR036388">
    <property type="entry name" value="WH-like_DNA-bd_sf"/>
</dbReference>
<dbReference type="SUPFAM" id="SSF46785">
    <property type="entry name" value="Winged helix' DNA-binding domain"/>
    <property type="match status" value="1"/>
</dbReference>
<dbReference type="Pfam" id="PF07729">
    <property type="entry name" value="FCD"/>
    <property type="match status" value="1"/>
</dbReference>
<dbReference type="InterPro" id="IPR000524">
    <property type="entry name" value="Tscrpt_reg_HTH_GntR"/>
</dbReference>
<evidence type="ECO:0000256" key="1">
    <source>
        <dbReference type="ARBA" id="ARBA00023015"/>
    </source>
</evidence>
<dbReference type="CDD" id="cd07377">
    <property type="entry name" value="WHTH_GntR"/>
    <property type="match status" value="1"/>
</dbReference>
<gene>
    <name evidence="5" type="ORF">GCM10011363_27390</name>
</gene>
<dbReference type="Gene3D" id="1.20.120.530">
    <property type="entry name" value="GntR ligand-binding domain-like"/>
    <property type="match status" value="1"/>
</dbReference>
<dbReference type="PANTHER" id="PTHR43537">
    <property type="entry name" value="TRANSCRIPTIONAL REGULATOR, GNTR FAMILY"/>
    <property type="match status" value="1"/>
</dbReference>
<dbReference type="SMART" id="SM00895">
    <property type="entry name" value="FCD"/>
    <property type="match status" value="1"/>
</dbReference>
<dbReference type="InterPro" id="IPR008920">
    <property type="entry name" value="TF_FadR/GntR_C"/>
</dbReference>
<dbReference type="SUPFAM" id="SSF48008">
    <property type="entry name" value="GntR ligand-binding domain-like"/>
    <property type="match status" value="1"/>
</dbReference>
<organism evidence="5 6">
    <name type="scientific">Marivita lacus</name>
    <dbReference type="NCBI Taxonomy" id="1323742"/>
    <lineage>
        <taxon>Bacteria</taxon>
        <taxon>Pseudomonadati</taxon>
        <taxon>Pseudomonadota</taxon>
        <taxon>Alphaproteobacteria</taxon>
        <taxon>Rhodobacterales</taxon>
        <taxon>Roseobacteraceae</taxon>
        <taxon>Marivita</taxon>
    </lineage>
</organism>
<proteinExistence type="predicted"/>
<evidence type="ECO:0000256" key="2">
    <source>
        <dbReference type="ARBA" id="ARBA00023125"/>
    </source>
</evidence>
<feature type="domain" description="HTH gntR-type" evidence="4">
    <location>
        <begin position="10"/>
        <end position="77"/>
    </location>
</feature>
<dbReference type="Proteomes" id="UP000645462">
    <property type="component" value="Unassembled WGS sequence"/>
</dbReference>
<evidence type="ECO:0000313" key="5">
    <source>
        <dbReference type="EMBL" id="GGC09282.1"/>
    </source>
</evidence>
<keyword evidence="3" id="KW-0804">Transcription</keyword>
<evidence type="ECO:0000256" key="3">
    <source>
        <dbReference type="ARBA" id="ARBA00023163"/>
    </source>
</evidence>
<dbReference type="PANTHER" id="PTHR43537:SF50">
    <property type="entry name" value="TRANSCRIPTIONAL REGULATORY PROTEIN"/>
    <property type="match status" value="1"/>
</dbReference>
<dbReference type="RefSeq" id="WP_188482624.1">
    <property type="nucleotide sequence ID" value="NZ_BMFC01000007.1"/>
</dbReference>
<keyword evidence="1" id="KW-0805">Transcription regulation</keyword>
<accession>A0ABQ1KW30</accession>
<evidence type="ECO:0000259" key="4">
    <source>
        <dbReference type="PROSITE" id="PS50949"/>
    </source>
</evidence>
<dbReference type="Gene3D" id="1.10.10.10">
    <property type="entry name" value="Winged helix-like DNA-binding domain superfamily/Winged helix DNA-binding domain"/>
    <property type="match status" value="1"/>
</dbReference>
<dbReference type="PRINTS" id="PR00035">
    <property type="entry name" value="HTHGNTR"/>
</dbReference>
<dbReference type="InterPro" id="IPR036390">
    <property type="entry name" value="WH_DNA-bd_sf"/>
</dbReference>
<dbReference type="Pfam" id="PF00392">
    <property type="entry name" value="GntR"/>
    <property type="match status" value="1"/>
</dbReference>
<name>A0ABQ1KW30_9RHOB</name>
<dbReference type="EMBL" id="BMFC01000007">
    <property type="protein sequence ID" value="GGC09282.1"/>
    <property type="molecule type" value="Genomic_DNA"/>
</dbReference>
<dbReference type="SMART" id="SM00345">
    <property type="entry name" value="HTH_GNTR"/>
    <property type="match status" value="1"/>
</dbReference>
<reference evidence="6" key="1">
    <citation type="journal article" date="2019" name="Int. J. Syst. Evol. Microbiol.">
        <title>The Global Catalogue of Microorganisms (GCM) 10K type strain sequencing project: providing services to taxonomists for standard genome sequencing and annotation.</title>
        <authorList>
            <consortium name="The Broad Institute Genomics Platform"/>
            <consortium name="The Broad Institute Genome Sequencing Center for Infectious Disease"/>
            <person name="Wu L."/>
            <person name="Ma J."/>
        </authorList>
    </citation>
    <scope>NUCLEOTIDE SEQUENCE [LARGE SCALE GENOMIC DNA]</scope>
    <source>
        <strain evidence="6">CGMCC 1.12478</strain>
    </source>
</reference>
<evidence type="ECO:0000313" key="6">
    <source>
        <dbReference type="Proteomes" id="UP000645462"/>
    </source>
</evidence>
<keyword evidence="2" id="KW-0238">DNA-binding</keyword>
<protein>
    <submittedName>
        <fullName evidence="5">Transcriptional regulator</fullName>
    </submittedName>
</protein>
<dbReference type="InterPro" id="IPR011711">
    <property type="entry name" value="GntR_C"/>
</dbReference>
<comment type="caution">
    <text evidence="5">The sequence shown here is derived from an EMBL/GenBank/DDBJ whole genome shotgun (WGS) entry which is preliminary data.</text>
</comment>
<sequence length="227" mass="25977">MPLTETIHRPTLHEELVERLRNLVIEDALKPGEKVPEKYLCEAFGVSRTPLREALKVLASEGLVVLQANRGARVATVTREELEKTFPIIAVLEELAGELACKNLSDAEIEKIEKRHATMIKAYRVKDRKAYFQANQDIHNALIEGARNDILETHHRLLASRVRRARFMANLSDDRWAQAIREHEQMMEKLRVRDSEGLGKLMKIHMMNKYAAHIRALNVVSEDAAED</sequence>